<dbReference type="AlphaFoldDB" id="A0AAW1DP11"/>
<proteinExistence type="predicted"/>
<gene>
    <name evidence="1" type="ORF">O3M35_001119</name>
</gene>
<keyword evidence="2" id="KW-1185">Reference proteome</keyword>
<evidence type="ECO:0000313" key="1">
    <source>
        <dbReference type="EMBL" id="KAK9512766.1"/>
    </source>
</evidence>
<reference evidence="1 2" key="1">
    <citation type="submission" date="2022-12" db="EMBL/GenBank/DDBJ databases">
        <title>Chromosome-level genome assembly of true bugs.</title>
        <authorList>
            <person name="Ma L."/>
            <person name="Li H."/>
        </authorList>
    </citation>
    <scope>NUCLEOTIDE SEQUENCE [LARGE SCALE GENOMIC DNA]</scope>
    <source>
        <strain evidence="1">Lab_2022b</strain>
    </source>
</reference>
<organism evidence="1 2">
    <name type="scientific">Rhynocoris fuscipes</name>
    <dbReference type="NCBI Taxonomy" id="488301"/>
    <lineage>
        <taxon>Eukaryota</taxon>
        <taxon>Metazoa</taxon>
        <taxon>Ecdysozoa</taxon>
        <taxon>Arthropoda</taxon>
        <taxon>Hexapoda</taxon>
        <taxon>Insecta</taxon>
        <taxon>Pterygota</taxon>
        <taxon>Neoptera</taxon>
        <taxon>Paraneoptera</taxon>
        <taxon>Hemiptera</taxon>
        <taxon>Heteroptera</taxon>
        <taxon>Panheteroptera</taxon>
        <taxon>Cimicomorpha</taxon>
        <taxon>Reduviidae</taxon>
        <taxon>Harpactorinae</taxon>
        <taxon>Harpactorini</taxon>
        <taxon>Rhynocoris</taxon>
    </lineage>
</organism>
<sequence length="53" mass="5814">MPKSMKAQSMPSFLYSSCSKTNISIQASKSMPKSMKAQLMPSLLYSSCSNTNM</sequence>
<name>A0AAW1DP11_9HEMI</name>
<comment type="caution">
    <text evidence="1">The sequence shown here is derived from an EMBL/GenBank/DDBJ whole genome shotgun (WGS) entry which is preliminary data.</text>
</comment>
<dbReference type="Proteomes" id="UP001461498">
    <property type="component" value="Unassembled WGS sequence"/>
</dbReference>
<protein>
    <submittedName>
        <fullName evidence="1">Uncharacterized protein</fullName>
    </submittedName>
</protein>
<evidence type="ECO:0000313" key="2">
    <source>
        <dbReference type="Proteomes" id="UP001461498"/>
    </source>
</evidence>
<dbReference type="EMBL" id="JAPXFL010000001">
    <property type="protein sequence ID" value="KAK9512766.1"/>
    <property type="molecule type" value="Genomic_DNA"/>
</dbReference>
<accession>A0AAW1DP11</accession>